<gene>
    <name evidence="2" type="ORF">ERS852578_01118</name>
</gene>
<accession>A0A173SQ79</accession>
<keyword evidence="1" id="KW-0472">Membrane</keyword>
<keyword evidence="1" id="KW-0812">Transmembrane</keyword>
<name>A0A173SQ79_9FIRM</name>
<dbReference type="EMBL" id="CYYC01000010">
    <property type="protein sequence ID" value="CUM92521.1"/>
    <property type="molecule type" value="Genomic_DNA"/>
</dbReference>
<evidence type="ECO:0000313" key="3">
    <source>
        <dbReference type="Proteomes" id="UP000095390"/>
    </source>
</evidence>
<reference evidence="2 3" key="1">
    <citation type="submission" date="2015-09" db="EMBL/GenBank/DDBJ databases">
        <authorList>
            <consortium name="Pathogen Informatics"/>
        </authorList>
    </citation>
    <scope>NUCLEOTIDE SEQUENCE [LARGE SCALE GENOMIC DNA]</scope>
    <source>
        <strain evidence="2 3">2789STDY5834966</strain>
    </source>
</reference>
<dbReference type="RefSeq" id="WP_055182746.1">
    <property type="nucleotide sequence ID" value="NZ_CAUEJX010000002.1"/>
</dbReference>
<keyword evidence="1" id="KW-1133">Transmembrane helix</keyword>
<organism evidence="2 3">
    <name type="scientific">Anaerobutyricum hallii</name>
    <dbReference type="NCBI Taxonomy" id="39488"/>
    <lineage>
        <taxon>Bacteria</taxon>
        <taxon>Bacillati</taxon>
        <taxon>Bacillota</taxon>
        <taxon>Clostridia</taxon>
        <taxon>Lachnospirales</taxon>
        <taxon>Lachnospiraceae</taxon>
        <taxon>Anaerobutyricum</taxon>
    </lineage>
</organism>
<dbReference type="Proteomes" id="UP000095390">
    <property type="component" value="Unassembled WGS sequence"/>
</dbReference>
<evidence type="ECO:0000256" key="1">
    <source>
        <dbReference type="SAM" id="Phobius"/>
    </source>
</evidence>
<dbReference type="OrthoDB" id="1834786at2"/>
<proteinExistence type="predicted"/>
<evidence type="ECO:0000313" key="2">
    <source>
        <dbReference type="EMBL" id="CUM92521.1"/>
    </source>
</evidence>
<dbReference type="AlphaFoldDB" id="A0A173SQ79"/>
<protein>
    <submittedName>
        <fullName evidence="2">Putative membrane fusion protein</fullName>
    </submittedName>
</protein>
<sequence length="463" mass="52639">MAGKEKGKLHIHINLGTLVFLVIVVYLMAYMLTYIGKDKLAIYEVSASDIVDNIEGTGVILRQENLVNAAQDGYINYYVQDGAMVNKNGVVYMIDTTGEIQDYLKKVLEKKNTMSLDEKEQIIEKLKIFSEGYTDNHFSLSYETQNDINNTLLDYTDAMLTEHKAELEEKYGKDSYVEVTSAQEGLVSFVSDGQENLKQSQVSEETFLSKAKMSDLRTNKKQKAGSPVYRFIKGQDWQLMVPVGQNGYNRFKKRAEDNSSIQVTFQKDNFTTTTSYRCLKQNGKYYVILSFDNYIQRYLNQRYLSVSLTLSETNGLKIPSSSLVKKSVYRIPKSFLVHGGNSAEKDQLNIMETNKKGEKVLRQTSAIVYKTNDKYAYVVSKDLKTGIIISETDKQKIYTIKDSDKVEILGVYMVNKGYAVFALVDMVERNGDYCIVSTSGSKIELYDRIILNSDTVKEGQVIY</sequence>
<feature type="transmembrane region" description="Helical" evidence="1">
    <location>
        <begin position="12"/>
        <end position="32"/>
    </location>
</feature>